<comment type="caution">
    <text evidence="2">The sequence shown here is derived from an EMBL/GenBank/DDBJ whole genome shotgun (WGS) entry which is preliminary data.</text>
</comment>
<keyword evidence="1" id="KW-0812">Transmembrane</keyword>
<sequence length="142" mass="16115">MHLATRTTVSMATAACTRLPNQASTSLIYAVLANGCVPANERFSENVHLALSNYIFTPVFRDIYLLIFRAKGAFRVILIPRFLYSRPNFCTSSFRFSALLLLHQIMQYLFVLRICHFYTRAFVGLLQILIVIIMLLATCMAA</sequence>
<gene>
    <name evidence="2" type="ORF">CDAR_43761</name>
</gene>
<accession>A0AAV4WJJ5</accession>
<dbReference type="Proteomes" id="UP001054837">
    <property type="component" value="Unassembled WGS sequence"/>
</dbReference>
<evidence type="ECO:0000256" key="1">
    <source>
        <dbReference type="SAM" id="Phobius"/>
    </source>
</evidence>
<evidence type="ECO:0000313" key="2">
    <source>
        <dbReference type="EMBL" id="GIY81964.1"/>
    </source>
</evidence>
<name>A0AAV4WJJ5_9ARAC</name>
<keyword evidence="3" id="KW-1185">Reference proteome</keyword>
<dbReference type="EMBL" id="BPLQ01014670">
    <property type="protein sequence ID" value="GIY81964.1"/>
    <property type="molecule type" value="Genomic_DNA"/>
</dbReference>
<keyword evidence="1" id="KW-0472">Membrane</keyword>
<reference evidence="2 3" key="1">
    <citation type="submission" date="2021-06" db="EMBL/GenBank/DDBJ databases">
        <title>Caerostris darwini draft genome.</title>
        <authorList>
            <person name="Kono N."/>
            <person name="Arakawa K."/>
        </authorList>
    </citation>
    <scope>NUCLEOTIDE SEQUENCE [LARGE SCALE GENOMIC DNA]</scope>
</reference>
<proteinExistence type="predicted"/>
<feature type="transmembrane region" description="Helical" evidence="1">
    <location>
        <begin position="121"/>
        <end position="141"/>
    </location>
</feature>
<dbReference type="AlphaFoldDB" id="A0AAV4WJJ5"/>
<protein>
    <submittedName>
        <fullName evidence="2">Uncharacterized protein</fullName>
    </submittedName>
</protein>
<evidence type="ECO:0000313" key="3">
    <source>
        <dbReference type="Proteomes" id="UP001054837"/>
    </source>
</evidence>
<keyword evidence="1" id="KW-1133">Transmembrane helix</keyword>
<organism evidence="2 3">
    <name type="scientific">Caerostris darwini</name>
    <dbReference type="NCBI Taxonomy" id="1538125"/>
    <lineage>
        <taxon>Eukaryota</taxon>
        <taxon>Metazoa</taxon>
        <taxon>Ecdysozoa</taxon>
        <taxon>Arthropoda</taxon>
        <taxon>Chelicerata</taxon>
        <taxon>Arachnida</taxon>
        <taxon>Araneae</taxon>
        <taxon>Araneomorphae</taxon>
        <taxon>Entelegynae</taxon>
        <taxon>Araneoidea</taxon>
        <taxon>Araneidae</taxon>
        <taxon>Caerostris</taxon>
    </lineage>
</organism>